<evidence type="ECO:0000256" key="1">
    <source>
        <dbReference type="SAM" id="MobiDB-lite"/>
    </source>
</evidence>
<dbReference type="Proteomes" id="UP000549971">
    <property type="component" value="Unassembled WGS sequence"/>
</dbReference>
<dbReference type="AlphaFoldDB" id="A0A7W9JB78"/>
<feature type="region of interest" description="Disordered" evidence="1">
    <location>
        <begin position="1"/>
        <end position="71"/>
    </location>
</feature>
<name>A0A7W9JB78_9ACTN</name>
<proteinExistence type="predicted"/>
<comment type="caution">
    <text evidence="2">The sequence shown here is derived from an EMBL/GenBank/DDBJ whole genome shotgun (WGS) entry which is preliminary data.</text>
</comment>
<reference evidence="2 3" key="1">
    <citation type="submission" date="2020-08" db="EMBL/GenBank/DDBJ databases">
        <title>Sequencing the genomes of 1000 actinobacteria strains.</title>
        <authorList>
            <person name="Klenk H.-P."/>
        </authorList>
    </citation>
    <scope>NUCLEOTIDE SEQUENCE [LARGE SCALE GENOMIC DNA]</scope>
    <source>
        <strain evidence="2 3">DSM 28967</strain>
    </source>
</reference>
<keyword evidence="3" id="KW-1185">Reference proteome</keyword>
<dbReference type="EMBL" id="JACHMY010000001">
    <property type="protein sequence ID" value="MBB5838228.1"/>
    <property type="molecule type" value="Genomic_DNA"/>
</dbReference>
<organism evidence="2 3">
    <name type="scientific">Kribbella italica</name>
    <dbReference type="NCBI Taxonomy" id="1540520"/>
    <lineage>
        <taxon>Bacteria</taxon>
        <taxon>Bacillati</taxon>
        <taxon>Actinomycetota</taxon>
        <taxon>Actinomycetes</taxon>
        <taxon>Propionibacteriales</taxon>
        <taxon>Kribbellaceae</taxon>
        <taxon>Kribbella</taxon>
    </lineage>
</organism>
<accession>A0A7W9JB78</accession>
<feature type="region of interest" description="Disordered" evidence="1">
    <location>
        <begin position="89"/>
        <end position="113"/>
    </location>
</feature>
<evidence type="ECO:0000313" key="3">
    <source>
        <dbReference type="Proteomes" id="UP000549971"/>
    </source>
</evidence>
<sequence length="554" mass="56240">MIARPRAARRAGPCPTPRGRASTAHTTRRQTGLKCLTPIDDRRRRRPGPDVPSGTPRAPKVPAPRCHSTAKAARTTIVPRKPYVSHLHRPCRPAKAAQPRASPPPPLGQSRPVPSMRRISTAHGVWPRPSVPSPWVASHPTPLSQVLSPCRVASPPPAPARPNRRLIQTAAPWRHRRVGLIAAQTSGHQLLERQRRLRVLDKTSACHWQAWCPRPASGRTAPQVSAGGGCPVRGPGCGCPGAGAGCGCPGAGAGCVVPGHGAPVRAPGVRVPGCWGRVRVPGCWGRVRGAWARCPGAGARGAGARLPGCLAQVPGCWGRVRGAWARCPGAGARGAGARLPGCSAQVPGCWGRVRGARVLGAGARVLGPGAWCPGAWRRCPGAGAGCGARVRAPRLSGAWVRVPVCGGLGAGVRVLGAGALVWCPGTGPGCVVPGALHGRGARVRVPGRGCRGAIALSAAAIESATRRSDRCPGGCPSAGVRGPSAASGCGAPARCPSAVPRAGARARCPGAEAWARVSGCEGRSAEAQGRVRCPAARAGCGRGGCGAPGSGARC</sequence>
<gene>
    <name evidence="2" type="ORF">HDA39_004962</name>
</gene>
<protein>
    <submittedName>
        <fullName evidence="2">Uncharacterized protein</fullName>
    </submittedName>
</protein>
<evidence type="ECO:0000313" key="2">
    <source>
        <dbReference type="EMBL" id="MBB5838228.1"/>
    </source>
</evidence>
<feature type="compositionally biased region" description="Low complexity" evidence="1">
    <location>
        <begin position="1"/>
        <end position="21"/>
    </location>
</feature>